<evidence type="ECO:0000259" key="3">
    <source>
        <dbReference type="Pfam" id="PF13439"/>
    </source>
</evidence>
<dbReference type="RefSeq" id="WP_179984102.1">
    <property type="nucleotide sequence ID" value="NZ_LR812090.1"/>
</dbReference>
<dbReference type="SUPFAM" id="SSF53756">
    <property type="entry name" value="UDP-Glycosyltransferase/glycogen phosphorylase"/>
    <property type="match status" value="1"/>
</dbReference>
<dbReference type="Gene3D" id="3.40.50.2000">
    <property type="entry name" value="Glycogen Phosphorylase B"/>
    <property type="match status" value="2"/>
</dbReference>
<keyword evidence="4" id="KW-0328">Glycosyltransferase</keyword>
<dbReference type="PANTHER" id="PTHR46401">
    <property type="entry name" value="GLYCOSYLTRANSFERASE WBBK-RELATED"/>
    <property type="match status" value="1"/>
</dbReference>
<dbReference type="GO" id="GO:0016757">
    <property type="term" value="F:glycosyltransferase activity"/>
    <property type="evidence" value="ECO:0007669"/>
    <property type="project" value="UniProtKB-KW"/>
</dbReference>
<evidence type="ECO:0000313" key="5">
    <source>
        <dbReference type="Proteomes" id="UP000509458"/>
    </source>
</evidence>
<dbReference type="EC" id="2.4.-.-" evidence="4"/>
<name>A0A6T9Y608_ALTMA</name>
<dbReference type="CDD" id="cd03809">
    <property type="entry name" value="GT4_MtfB-like"/>
    <property type="match status" value="1"/>
</dbReference>
<reference evidence="4 5" key="1">
    <citation type="submission" date="2020-06" db="EMBL/GenBank/DDBJ databases">
        <authorList>
            <person name="Duchaud E."/>
        </authorList>
    </citation>
    <scope>NUCLEOTIDE SEQUENCE [LARGE SCALE GENOMIC DNA]</scope>
    <source>
        <strain evidence="4">Alteromonas fortis</strain>
    </source>
</reference>
<dbReference type="InterPro" id="IPR001296">
    <property type="entry name" value="Glyco_trans_1"/>
</dbReference>
<dbReference type="Pfam" id="PF13439">
    <property type="entry name" value="Glyco_transf_4"/>
    <property type="match status" value="1"/>
</dbReference>
<dbReference type="Proteomes" id="UP000509458">
    <property type="component" value="Chromosome"/>
</dbReference>
<organism evidence="4 5">
    <name type="scientific">Alteromonas macleodii</name>
    <name type="common">Pseudoalteromonas macleodii</name>
    <dbReference type="NCBI Taxonomy" id="28108"/>
    <lineage>
        <taxon>Bacteria</taxon>
        <taxon>Pseudomonadati</taxon>
        <taxon>Pseudomonadota</taxon>
        <taxon>Gammaproteobacteria</taxon>
        <taxon>Alteromonadales</taxon>
        <taxon>Alteromonadaceae</taxon>
        <taxon>Alteromonas/Salinimonas group</taxon>
        <taxon>Alteromonas</taxon>
    </lineage>
</organism>
<dbReference type="InterPro" id="IPR028098">
    <property type="entry name" value="Glyco_trans_4-like_N"/>
</dbReference>
<dbReference type="PANTHER" id="PTHR46401:SF2">
    <property type="entry name" value="GLYCOSYLTRANSFERASE WBBK-RELATED"/>
    <property type="match status" value="1"/>
</dbReference>
<dbReference type="AlphaFoldDB" id="A0A6T9Y608"/>
<evidence type="ECO:0000313" key="4">
    <source>
        <dbReference type="EMBL" id="CAB9494805.1"/>
    </source>
</evidence>
<sequence length="337" mass="37784">MKVGVYRPSDLPESFNVCIDNIVKYASHLDVDFVQTTDEATLASCDVLWDPRAGGGHAPVESLYQLDVPLVVTLHGIGPLIFPSHYSVGFRHRLQVLKDNRKKKNDWKKAHGKYSKIVTVSNFSKRVINEYLGVDADDIQVVYNGVDTTVFNGARPEQDNQPYFLHVSNDESRKNVDRIIKAYSLIKEPNKWPLVLKLSSDRKCNVDKVKLISQRLSNEQLSDLYQKAGAFLFPSIYEGFGIPIIEAMASQCPVITSANTACEEVAGEHGILVNATSVHSIKQAMIEAMERPMGTEALFAAQEHAKSFGWEKASEAYFEIFNEAMTKQNLRTLENRS</sequence>
<dbReference type="Pfam" id="PF00534">
    <property type="entry name" value="Glycos_transf_1"/>
    <property type="match status" value="1"/>
</dbReference>
<gene>
    <name evidence="4" type="ORF">ALFOR1_40177</name>
</gene>
<protein>
    <submittedName>
        <fullName evidence="4">Glycosyltransferase, family GT4</fullName>
        <ecNumber evidence="4">2.4.-.-</ecNumber>
    </submittedName>
</protein>
<dbReference type="EMBL" id="LR812090">
    <property type="protein sequence ID" value="CAB9494805.1"/>
    <property type="molecule type" value="Genomic_DNA"/>
</dbReference>
<evidence type="ECO:0000256" key="1">
    <source>
        <dbReference type="ARBA" id="ARBA00022679"/>
    </source>
</evidence>
<accession>A0A6T9Y608</accession>
<proteinExistence type="predicted"/>
<evidence type="ECO:0000259" key="2">
    <source>
        <dbReference type="Pfam" id="PF00534"/>
    </source>
</evidence>
<keyword evidence="1 4" id="KW-0808">Transferase</keyword>
<feature type="domain" description="Glycosyl transferase family 1" evidence="2">
    <location>
        <begin position="156"/>
        <end position="292"/>
    </location>
</feature>
<feature type="domain" description="Glycosyltransferase subfamily 4-like N-terminal" evidence="3">
    <location>
        <begin position="64"/>
        <end position="149"/>
    </location>
</feature>